<dbReference type="PRINTS" id="PR00773">
    <property type="entry name" value="GRPEPROTEIN"/>
</dbReference>
<dbReference type="EMBL" id="JAINDJ010000004">
    <property type="protein sequence ID" value="KAG9448952.1"/>
    <property type="molecule type" value="Genomic_DNA"/>
</dbReference>
<evidence type="ECO:0000256" key="6">
    <source>
        <dbReference type="ARBA" id="ARBA00022946"/>
    </source>
</evidence>
<evidence type="ECO:0000256" key="10">
    <source>
        <dbReference type="RuleBase" id="RU000640"/>
    </source>
</evidence>
<dbReference type="GO" id="GO:0006457">
    <property type="term" value="P:protein folding"/>
    <property type="evidence" value="ECO:0007669"/>
    <property type="project" value="InterPro"/>
</dbReference>
<dbReference type="GO" id="GO:0005524">
    <property type="term" value="F:ATP binding"/>
    <property type="evidence" value="ECO:0007669"/>
    <property type="project" value="UniProtKB-KW"/>
</dbReference>
<keyword evidence="8 10" id="KW-0143">Chaperone</keyword>
<keyword evidence="15" id="KW-1185">Reference proteome</keyword>
<dbReference type="PANTHER" id="PTHR21237:SF23">
    <property type="entry name" value="GRPE PROTEIN HOMOLOG, MITOCHONDRIAL"/>
    <property type="match status" value="1"/>
</dbReference>
<dbReference type="FunFam" id="3.90.20.20:FF:000005">
    <property type="entry name" value="GrpE protein homolog"/>
    <property type="match status" value="1"/>
</dbReference>
<evidence type="ECO:0000256" key="13">
    <source>
        <dbReference type="SAM" id="MobiDB-lite"/>
    </source>
</evidence>
<dbReference type="PROSITE" id="PS01071">
    <property type="entry name" value="GRPE"/>
    <property type="match status" value="1"/>
</dbReference>
<comment type="subcellular location">
    <subcellularLocation>
        <location evidence="1 10">Mitochondrion matrix</location>
    </subcellularLocation>
</comment>
<dbReference type="GO" id="GO:0051082">
    <property type="term" value="F:unfolded protein binding"/>
    <property type="evidence" value="ECO:0007669"/>
    <property type="project" value="TreeGrafter"/>
</dbReference>
<evidence type="ECO:0000256" key="3">
    <source>
        <dbReference type="ARBA" id="ARBA00022723"/>
    </source>
</evidence>
<dbReference type="GO" id="GO:0030150">
    <property type="term" value="P:protein import into mitochondrial matrix"/>
    <property type="evidence" value="ECO:0007669"/>
    <property type="project" value="TreeGrafter"/>
</dbReference>
<comment type="caution">
    <text evidence="14">The sequence shown here is derived from an EMBL/GenBank/DDBJ whole genome shotgun (WGS) entry which is preliminary data.</text>
</comment>
<evidence type="ECO:0000256" key="8">
    <source>
        <dbReference type="ARBA" id="ARBA00023186"/>
    </source>
</evidence>
<dbReference type="GO" id="GO:0000774">
    <property type="term" value="F:adenyl-nucleotide exchange factor activity"/>
    <property type="evidence" value="ECO:0007669"/>
    <property type="project" value="InterPro"/>
</dbReference>
<protein>
    <recommendedName>
        <fullName evidence="10">GrpE protein homolog</fullName>
    </recommendedName>
</protein>
<keyword evidence="3" id="KW-0479">Metal-binding</keyword>
<gene>
    <name evidence="14" type="ORF">H6P81_008917</name>
</gene>
<comment type="subunit">
    <text evidence="9">Probable component of the PAM complex, at least composed of SSC1 (mtHsp70), MGE1, TIM44, PAM16/TIM16, PAM17 and PAM18/TIM14. Interacts with SSQ1.</text>
</comment>
<name>A0AAV7EML2_ARIFI</name>
<feature type="compositionally biased region" description="Basic and acidic residues" evidence="13">
    <location>
        <begin position="80"/>
        <end position="95"/>
    </location>
</feature>
<keyword evidence="7 10" id="KW-0496">Mitochondrion</keyword>
<evidence type="ECO:0000256" key="1">
    <source>
        <dbReference type="ARBA" id="ARBA00004305"/>
    </source>
</evidence>
<keyword evidence="4" id="KW-0547">Nucleotide-binding</keyword>
<keyword evidence="12" id="KW-0175">Coiled coil</keyword>
<feature type="coiled-coil region" evidence="12">
    <location>
        <begin position="102"/>
        <end position="147"/>
    </location>
</feature>
<dbReference type="InterPro" id="IPR000740">
    <property type="entry name" value="GrpE"/>
</dbReference>
<evidence type="ECO:0000313" key="15">
    <source>
        <dbReference type="Proteomes" id="UP000825729"/>
    </source>
</evidence>
<feature type="region of interest" description="Disordered" evidence="13">
    <location>
        <begin position="72"/>
        <end position="100"/>
    </location>
</feature>
<dbReference type="InterPro" id="IPR013805">
    <property type="entry name" value="GrpE_CC"/>
</dbReference>
<evidence type="ECO:0000256" key="9">
    <source>
        <dbReference type="ARBA" id="ARBA00063669"/>
    </source>
</evidence>
<evidence type="ECO:0000256" key="2">
    <source>
        <dbReference type="ARBA" id="ARBA00009054"/>
    </source>
</evidence>
<evidence type="ECO:0000256" key="12">
    <source>
        <dbReference type="SAM" id="Coils"/>
    </source>
</evidence>
<keyword evidence="6" id="KW-0809">Transit peptide</keyword>
<comment type="function">
    <text evidence="10">Essential component of the PAM complex, a complex required for the translocation of transit peptide-containing proteins from the inner membrane into the mitochondrial matrix in an ATP-dependent manner.</text>
</comment>
<reference evidence="14 15" key="1">
    <citation type="submission" date="2021-07" db="EMBL/GenBank/DDBJ databases">
        <title>The Aristolochia fimbriata genome: insights into angiosperm evolution, floral development and chemical biosynthesis.</title>
        <authorList>
            <person name="Jiao Y."/>
        </authorList>
    </citation>
    <scope>NUCLEOTIDE SEQUENCE [LARGE SCALE GENOMIC DNA]</scope>
    <source>
        <strain evidence="14">IBCAS-2021</strain>
        <tissue evidence="14">Leaf</tissue>
    </source>
</reference>
<evidence type="ECO:0000256" key="7">
    <source>
        <dbReference type="ARBA" id="ARBA00023128"/>
    </source>
</evidence>
<dbReference type="GO" id="GO:0042803">
    <property type="term" value="F:protein homodimerization activity"/>
    <property type="evidence" value="ECO:0007669"/>
    <property type="project" value="InterPro"/>
</dbReference>
<dbReference type="GO" id="GO:0001405">
    <property type="term" value="C:PAM complex, Tim23 associated import motor"/>
    <property type="evidence" value="ECO:0007669"/>
    <property type="project" value="TreeGrafter"/>
</dbReference>
<dbReference type="PANTHER" id="PTHR21237">
    <property type="entry name" value="GRPE PROTEIN"/>
    <property type="match status" value="1"/>
</dbReference>
<evidence type="ECO:0000256" key="11">
    <source>
        <dbReference type="RuleBase" id="RU004478"/>
    </source>
</evidence>
<evidence type="ECO:0000313" key="14">
    <source>
        <dbReference type="EMBL" id="KAG9448952.1"/>
    </source>
</evidence>
<keyword evidence="5" id="KW-0067">ATP-binding</keyword>
<dbReference type="Proteomes" id="UP000825729">
    <property type="component" value="Unassembled WGS sequence"/>
</dbReference>
<evidence type="ECO:0000256" key="4">
    <source>
        <dbReference type="ARBA" id="ARBA00022741"/>
    </source>
</evidence>
<dbReference type="InterPro" id="IPR009012">
    <property type="entry name" value="GrpE_head"/>
</dbReference>
<evidence type="ECO:0000256" key="5">
    <source>
        <dbReference type="ARBA" id="ARBA00022840"/>
    </source>
</evidence>
<dbReference type="SUPFAM" id="SSF58014">
    <property type="entry name" value="Coiled-coil domain of nucleotide exchange factor GrpE"/>
    <property type="match status" value="1"/>
</dbReference>
<dbReference type="FunFam" id="2.30.22.10:FF:000002">
    <property type="entry name" value="GrpE protein homolog"/>
    <property type="match status" value="1"/>
</dbReference>
<accession>A0AAV7EML2</accession>
<organism evidence="14 15">
    <name type="scientific">Aristolochia fimbriata</name>
    <name type="common">White veined hardy Dutchman's pipe vine</name>
    <dbReference type="NCBI Taxonomy" id="158543"/>
    <lineage>
        <taxon>Eukaryota</taxon>
        <taxon>Viridiplantae</taxon>
        <taxon>Streptophyta</taxon>
        <taxon>Embryophyta</taxon>
        <taxon>Tracheophyta</taxon>
        <taxon>Spermatophyta</taxon>
        <taxon>Magnoliopsida</taxon>
        <taxon>Magnoliidae</taxon>
        <taxon>Piperales</taxon>
        <taxon>Aristolochiaceae</taxon>
        <taxon>Aristolochia</taxon>
    </lineage>
</organism>
<dbReference type="Gene3D" id="2.30.22.10">
    <property type="entry name" value="Head domain of nucleotide exchange factor GrpE"/>
    <property type="match status" value="1"/>
</dbReference>
<dbReference type="GO" id="GO:0046872">
    <property type="term" value="F:metal ion binding"/>
    <property type="evidence" value="ECO:0007669"/>
    <property type="project" value="UniProtKB-KW"/>
</dbReference>
<dbReference type="CDD" id="cd00446">
    <property type="entry name" value="GrpE"/>
    <property type="match status" value="1"/>
</dbReference>
<dbReference type="HAMAP" id="MF_01151">
    <property type="entry name" value="GrpE"/>
    <property type="match status" value="1"/>
</dbReference>
<dbReference type="GO" id="GO:0051087">
    <property type="term" value="F:protein-folding chaperone binding"/>
    <property type="evidence" value="ECO:0007669"/>
    <property type="project" value="InterPro"/>
</dbReference>
<dbReference type="AlphaFoldDB" id="A0AAV7EML2"/>
<proteinExistence type="inferred from homology"/>
<dbReference type="Gene3D" id="3.90.20.20">
    <property type="match status" value="1"/>
</dbReference>
<sequence length="290" mass="32469">MAARVFSKLSRNGVGQFRLFGTTARLQLIPSLSNESKYSLQSSKISDKRAPLLVGRSHCSYVGRTIQGFRFSSSASPQTSDKEVHQSTEEQRTEKDEEELSVDDLVKLVTEKEELLKAKQKEVEVMKDKALRSYAEMENVIERTKRESENSKKFAIQSFAKSLLEVADNLGRASSTGWDSLAKVDQSSEPAEGARRLKELLEGVEMTEKQLKEVFKKFGLEKYDPLNEEFDPNRHHAVVQIPDPSKPPGTVAAVLKAGYTLHERIIRPAEVIVVSERNTDANDTEQSPAA</sequence>
<dbReference type="Pfam" id="PF01025">
    <property type="entry name" value="GrpE"/>
    <property type="match status" value="1"/>
</dbReference>
<dbReference type="SUPFAM" id="SSF51064">
    <property type="entry name" value="Head domain of nucleotide exchange factor GrpE"/>
    <property type="match status" value="1"/>
</dbReference>
<comment type="similarity">
    <text evidence="2 11">Belongs to the GrpE family.</text>
</comment>